<accession>A0AAE7WFI1</accession>
<sequence length="267" mass="30998">MGWLGRKFSASDRYRFEIHHGTTRTVFLIGKYAIKVPYLKSYFGFVKGIIANILERDNSKRCPNYFLPVLWSLPLGLLVVMPRVRPINKSTWYFRAFLADLFHANNDNNAEALLARKYCEHVPKNYALYKGRPFCIDYGTFWCPDSNERMFILEMEFFVIKTKTLAEKINNVKINDPLPISQKPVQMDLDVLDIPIFAPHVESKGCCSPHEVDENKTPTFGHVPWEEVRVGDICVPRVVPYNRFTRRLHAKKNRLRLSPPVHPVATD</sequence>
<keyword evidence="1" id="KW-0808">Transferase</keyword>
<proteinExistence type="predicted"/>
<keyword evidence="2" id="KW-1185">Reference proteome</keyword>
<organism evidence="1 2">
    <name type="scientific">Kosakonia phage Kc263</name>
    <dbReference type="NCBI Taxonomy" id="2863194"/>
    <lineage>
        <taxon>Viruses</taxon>
        <taxon>Duplodnaviria</taxon>
        <taxon>Heunggongvirae</taxon>
        <taxon>Uroviricota</taxon>
        <taxon>Caudoviricetes</taxon>
        <taxon>Chimalliviridae</taxon>
        <taxon>Branisovskavirus</taxon>
        <taxon>Branisovskavirus Kc263</taxon>
    </lineage>
</organism>
<dbReference type="GeneID" id="77953097"/>
<dbReference type="KEGG" id="vg:77953097"/>
<protein>
    <submittedName>
        <fullName evidence="1">Serine/threonine-protein kinase</fullName>
    </submittedName>
</protein>
<evidence type="ECO:0000313" key="2">
    <source>
        <dbReference type="Proteomes" id="UP000828443"/>
    </source>
</evidence>
<name>A0AAE7WFI1_9CAUD</name>
<dbReference type="GO" id="GO:0016301">
    <property type="term" value="F:kinase activity"/>
    <property type="evidence" value="ECO:0007669"/>
    <property type="project" value="UniProtKB-KW"/>
</dbReference>
<dbReference type="Proteomes" id="UP000828443">
    <property type="component" value="Segment"/>
</dbReference>
<dbReference type="RefSeq" id="YP_010676732.1">
    <property type="nucleotide sequence ID" value="NC_071015.1"/>
</dbReference>
<dbReference type="EMBL" id="MZ348422">
    <property type="protein sequence ID" value="QYN79920.1"/>
    <property type="molecule type" value="Genomic_DNA"/>
</dbReference>
<reference evidence="1" key="1">
    <citation type="journal article" date="2021" name="Viruses">
        <title>Novel Viruses That Lyse Plant and Human Strains of Kosakonia cowanii.</title>
        <authorList>
            <person name="Petrzik K."/>
            <person name="Brazdova S."/>
            <person name="Krawczyk K."/>
        </authorList>
    </citation>
    <scope>NUCLEOTIDE SEQUENCE</scope>
</reference>
<keyword evidence="1" id="KW-0418">Kinase</keyword>
<evidence type="ECO:0000313" key="1">
    <source>
        <dbReference type="EMBL" id="QYN79920.1"/>
    </source>
</evidence>